<dbReference type="Proteomes" id="UP000750334">
    <property type="component" value="Unassembled WGS sequence"/>
</dbReference>
<dbReference type="InterPro" id="IPR019415">
    <property type="entry name" value="FMP27_SW_RBG"/>
</dbReference>
<sequence length="2635" mass="305403">MSWYRFLITGLCISISIRVLLYLIFGLYIGFFNPIRGEFIRVTYKNKIKIKGLQILPYRKKIVINDITFLSQENKEQQSTASTDKLKHDEKKKDKNVSLPPWLESRFNLLAKCFNNFNIFFQKIEAPGQQLIIKEFFLEMEICSKTNDIGLKTYMRDFNWHGKSMNKESLYNINSTLNFQKLYNGEFPLEDLNVDLKIGKLILPMKTLYEHDIIKTTKTKKQKEKPLSTQKDSKNDSTECENGQRDVHDIIADVITKMNTISDTSEIISHINITVDEFYIQNSAITSNHKLFEMNQYLNYNIFVSNFTLDVSRFTKDMPGYKLYFRDDDTPFKYTTALSRLNVCVNMLKKNEKPQLIKIFELPSLALYDESNLLSQKFKFDKGQTWENANFNVKGNISSPTIDIDINNISFINSFMKNIKVFTETFSDPVEITRGRQSRFSRNRDLFTAFFQSFLPLFNVKLSLEDTKVAVTDGDNLILLRISALILNFKSKRKLVPTIEKTNRIYFSTTKSLEMLDLSVRHKIKNSTYNCRILGMDTISLQEHIKMEPSHKLSITGNLDTFDVDLSELQTMVMLSKLIKNVDCQIIQVEEHYFKPLYEKFAGMIKNSENKCSLICNSLKQKKIDPKDFIFLPLPEYFDYIKIDIRNLKVSLGARSVMMPPDVFTSTEAQSSHDLVDGKLRKLLIEMDKLQIALCGTQTQWKNKIESGRVTMVQSGDTSEYKNYGGDSLDDISTSESTEVAYPWNLNVLINSIICSVIGESPQDTTELTKRTVSKLSIFSMKVFPETDGFSMSDEPKILVNISNKKLSTLFCLNSMFLAISGVHTLHQIFGQHEINNCRESWAKRYLLAIAKSKQKSKMQCIDWKILKDLTKISLAIEEFHQALNMPNGLKTRFEAINLYTSFENMNDIHQSGEYFRMCIQSPTNPKLWERFVVVNRFNISTDLQNLRKQMKPDFTLLEDTMPSVNLENESWHFSVPHNFAIYRLIDNFSTIFKSIKQMVYSFKTSKNNIVIFPHAVKTASIPLVGISSKRDILSIEDDPFEAQMNKVFQIGLEEQKSRISKWEQFNSDMKDTLSKSDILKNDEPVSELINKRKIIKNAMLARANDNKFFHNSNDSFNCDVLKAIPDTVEKAYERLQKNISTSWIRRVQMHKCKEREEFTTNFSFLWGNINFANLPKSLAKNVKDFSKYPFLTNLIMENVDVRLFKPSIGVEDVPKFIHAMGKSVPEDTKYSIMIPMHIDAKFSEIRWHLRDYPLPFIYVPPLDITQSKEKYALRIHGDIVVAEDMILSDSELRAVFVPLVPSMVVENTDRYYSMIVPRTVTSIKFYTDLQLDVHSKDTTTVTFGGSYQPAIQHMMQCIDNISKPPMDPSRKIGFWDKVRYLFHGRVKINWVNNGGFEIYLKASKSPYKLGGDSAGFALGFDNGVSLTCNEKEDPKSFLSCSSDKLYFFIPNFFAKPFLAWCKSSDDMMFFANQEDTNLQHSMSFYYFLNLEKQKDERTDIKNMCDSFKEKIAIKLTGGVQFNLGMAFERYLTPGLDDITTNFTEHYKIRLCNPVYVQDLGIHDSYAGFRSEFVHLSFDLRSKNNDAYNAMQLTPNSLHCFFKWWKTFSGNFPVRRGPLFGIQSVSPKFSEHLWTISYLADISPLFISHICHNIDYDKDIKKSFLKVVEYAGIKGKMNDFLLDLHQRKEVLTEYNEKLDIRKKVKKMKFHTGDLRLRNIDIRTVNATLSRMEYVEQKDDGIYNISDNDMMWFDHTDYREAYFVDPLYYVPRVDITALLYAPRFIYEKRAAYGDKYQINSETLEPIKPLSDTVSHDCIINRPLKVSMETIESRSKSIEEFMKDIDIKIKKCKDPEKLKSLKSLLQEAKGAHRQVEMLSDDLHILYSKFDEKKVFNDYKTKGVQELSDSISGTELINYEHKYFVFNMLLKINRKVRDDIFRFKHFNGIANSFLSLSSRKTLDKFNSIISHKISSEWKPGLTSQVSLSESVAPEYTFETSQDETLAVDSLIEIFNNCMANVSTSMPHEVHKNHFVHFVIPQIQITCEQQNDSAIIITSPNIMMKFLSFEEKENENIYVEDIFLKRSGILLSKANTFLFNKKDYAHKYGLYFDTNSYGQERKTEWPPWLGIEHSFETSNLDDQSLIKNFYAMYKSQSLMPFSNVYELIKKDFEHRTAVLVPKVNISLTSRNYSMLKGIIKRLVLFDVVEESALKRKIEKVALGYDIDNIPGLYSLLSSLHRNQHKLKLIEKELIFKRAILDDAGQADLSNIYSERMNHLLKLYMLMKVLESNNTWKINDDTRRQNFDVKVNEIIVHLLNDKKTPFLDVAIAKFAFNKNTAPSGFNKNRVRVDMFQIFNLEDVRYHNMVGPYIPSNEKCPILGTTIKKCDAKTIKEYDDRLSIIDIKWDMDKPVGGIKIINNIETNLQGITVRIEDETINKILEWLSDPCTKSKKISISPNDGTGNNQMDGSSSSKSLIDDDDQPDIDSDDESSIGDLINPEETAGALQEQFALFTKKNVDLNEMVKRSSDYIIVDDLLLNSFKLCVSYKGKGTRRLIDVSDFLFTFPRLVVKNQILQLVDFLRVIRRVLVRVLLNHTVKFLSTKIKKRSSTDMKLEPGKTLKQLTEYKSYTTVHDLQKE</sequence>
<feature type="compositionally biased region" description="Acidic residues" evidence="1">
    <location>
        <begin position="2475"/>
        <end position="2489"/>
    </location>
</feature>
<evidence type="ECO:0000256" key="2">
    <source>
        <dbReference type="SAM" id="Phobius"/>
    </source>
</evidence>
<dbReference type="InterPro" id="IPR019441">
    <property type="entry name" value="FMP27/BLTP2/Hobbit_GFWDK_RBG"/>
</dbReference>
<evidence type="ECO:0000259" key="4">
    <source>
        <dbReference type="SMART" id="SM01215"/>
    </source>
</evidence>
<feature type="region of interest" description="Disordered" evidence="1">
    <location>
        <begin position="2449"/>
        <end position="2490"/>
    </location>
</feature>
<feature type="domain" description="FMP27 SW motif-containing RBG unit" evidence="4">
    <location>
        <begin position="1131"/>
        <end position="1234"/>
    </location>
</feature>
<dbReference type="PANTHER" id="PTHR15678:SF15">
    <property type="entry name" value="PROTEIN FMP27, MITOCHONDRIAL"/>
    <property type="match status" value="1"/>
</dbReference>
<dbReference type="OrthoDB" id="1562405at2759"/>
<feature type="compositionally biased region" description="Polar residues" evidence="1">
    <location>
        <begin position="2451"/>
        <end position="2464"/>
    </location>
</feature>
<feature type="transmembrane region" description="Helical" evidence="2">
    <location>
        <begin position="6"/>
        <end position="31"/>
    </location>
</feature>
<gene>
    <name evidence="6" type="ORF">C6P45_001771</name>
</gene>
<evidence type="ECO:0000313" key="7">
    <source>
        <dbReference type="Proteomes" id="UP000750334"/>
    </source>
</evidence>
<dbReference type="InterPro" id="IPR019449">
    <property type="entry name" value="FMP27_WPPW_RBG"/>
</dbReference>
<protein>
    <recommendedName>
        <fullName evidence="8">FMP27 GFWDK domain-containing protein</fullName>
    </recommendedName>
</protein>
<dbReference type="Pfam" id="PF10344">
    <property type="entry name" value="Hobbit"/>
    <property type="match status" value="1"/>
</dbReference>
<reference evidence="6 7" key="1">
    <citation type="submission" date="2020-11" db="EMBL/GenBank/DDBJ databases">
        <title>Kefir isolates.</title>
        <authorList>
            <person name="Marcisauskas S."/>
            <person name="Kim Y."/>
            <person name="Blasche S."/>
        </authorList>
    </citation>
    <scope>NUCLEOTIDE SEQUENCE [LARGE SCALE GENOMIC DNA]</scope>
    <source>
        <strain evidence="6 7">OG2</strain>
    </source>
</reference>
<keyword evidence="2" id="KW-1133">Transmembrane helix</keyword>
<evidence type="ECO:0000313" key="6">
    <source>
        <dbReference type="EMBL" id="KAG0659668.1"/>
    </source>
</evidence>
<evidence type="ECO:0000256" key="1">
    <source>
        <dbReference type="SAM" id="MobiDB-lite"/>
    </source>
</evidence>
<dbReference type="SMART" id="SM01216">
    <property type="entry name" value="Fmp27_WPPW"/>
    <property type="match status" value="1"/>
</dbReference>
<dbReference type="SMART" id="SM01214">
    <property type="entry name" value="Fmp27_GFWDK"/>
    <property type="match status" value="1"/>
</dbReference>
<evidence type="ECO:0000259" key="3">
    <source>
        <dbReference type="SMART" id="SM01214"/>
    </source>
</evidence>
<feature type="compositionally biased region" description="Basic and acidic residues" evidence="1">
    <location>
        <begin position="231"/>
        <end position="242"/>
    </location>
</feature>
<feature type="domain" description="FMP27/BLTP2/Hobbit GFWDK motif-containing RBG unit" evidence="3">
    <location>
        <begin position="1252"/>
        <end position="1410"/>
    </location>
</feature>
<organism evidence="6 7">
    <name type="scientific">Maudiozyma exigua</name>
    <name type="common">Yeast</name>
    <name type="synonym">Kazachstania exigua</name>
    <dbReference type="NCBI Taxonomy" id="34358"/>
    <lineage>
        <taxon>Eukaryota</taxon>
        <taxon>Fungi</taxon>
        <taxon>Dikarya</taxon>
        <taxon>Ascomycota</taxon>
        <taxon>Saccharomycotina</taxon>
        <taxon>Saccharomycetes</taxon>
        <taxon>Saccharomycetales</taxon>
        <taxon>Saccharomycetaceae</taxon>
        <taxon>Maudiozyma</taxon>
    </lineage>
</organism>
<proteinExistence type="predicted"/>
<evidence type="ECO:0000259" key="5">
    <source>
        <dbReference type="SMART" id="SM01216"/>
    </source>
</evidence>
<feature type="region of interest" description="Disordered" evidence="1">
    <location>
        <begin position="220"/>
        <end position="242"/>
    </location>
</feature>
<dbReference type="InterPro" id="IPR045167">
    <property type="entry name" value="Hobbit"/>
</dbReference>
<keyword evidence="2" id="KW-0472">Membrane</keyword>
<name>A0A9P6W1E6_MAUEX</name>
<dbReference type="EMBL" id="PUHR01000188">
    <property type="protein sequence ID" value="KAG0659668.1"/>
    <property type="molecule type" value="Genomic_DNA"/>
</dbReference>
<dbReference type="PANTHER" id="PTHR15678">
    <property type="entry name" value="ANTIGEN MLAA-22-RELATED"/>
    <property type="match status" value="1"/>
</dbReference>
<keyword evidence="2" id="KW-0812">Transmembrane</keyword>
<comment type="caution">
    <text evidence="6">The sequence shown here is derived from an EMBL/GenBank/DDBJ whole genome shotgun (WGS) entry which is preliminary data.</text>
</comment>
<evidence type="ECO:0008006" key="8">
    <source>
        <dbReference type="Google" id="ProtNLM"/>
    </source>
</evidence>
<accession>A0A9P6W1E6</accession>
<keyword evidence="7" id="KW-1185">Reference proteome</keyword>
<dbReference type="SMART" id="SM01215">
    <property type="entry name" value="Fmp27_SW"/>
    <property type="match status" value="1"/>
</dbReference>
<feature type="domain" description="FMP27 WPPW motif-containing RBG unit" evidence="5">
    <location>
        <begin position="1672"/>
        <end position="2130"/>
    </location>
</feature>